<sequence>METLDWVGSKKLFYDKYFTPDVQAKLKREFTNLQHGDMTVAEYVKKFDRGCRFSPLIVNDPAKKFQHFLDGLSPTIHRDVLIADPTDYATTLKRAFSSEKMLKDIRTNGEARCIWETIKSAGSKAWDPSGETHLPNLRMPALNTKSRIEGPIREHHVLITVTHEKSAARVCKHLLVEDIVSAG</sequence>
<accession>A0A2Z7CFL1</accession>
<protein>
    <recommendedName>
        <fullName evidence="1">Retrotransposon gag domain-containing protein</fullName>
    </recommendedName>
</protein>
<gene>
    <name evidence="2" type="ORF">F511_32277</name>
</gene>
<keyword evidence="3" id="KW-1185">Reference proteome</keyword>
<feature type="domain" description="Retrotransposon gag" evidence="1">
    <location>
        <begin position="6"/>
        <end position="73"/>
    </location>
</feature>
<name>A0A2Z7CFL1_9LAMI</name>
<dbReference type="EMBL" id="KQ995774">
    <property type="protein sequence ID" value="KZV45841.1"/>
    <property type="molecule type" value="Genomic_DNA"/>
</dbReference>
<reference evidence="2 3" key="1">
    <citation type="journal article" date="2015" name="Proc. Natl. Acad. Sci. U.S.A.">
        <title>The resurrection genome of Boea hygrometrica: A blueprint for survival of dehydration.</title>
        <authorList>
            <person name="Xiao L."/>
            <person name="Yang G."/>
            <person name="Zhang L."/>
            <person name="Yang X."/>
            <person name="Zhao S."/>
            <person name="Ji Z."/>
            <person name="Zhou Q."/>
            <person name="Hu M."/>
            <person name="Wang Y."/>
            <person name="Chen M."/>
            <person name="Xu Y."/>
            <person name="Jin H."/>
            <person name="Xiao X."/>
            <person name="Hu G."/>
            <person name="Bao F."/>
            <person name="Hu Y."/>
            <person name="Wan P."/>
            <person name="Li L."/>
            <person name="Deng X."/>
            <person name="Kuang T."/>
            <person name="Xiang C."/>
            <person name="Zhu J.K."/>
            <person name="Oliver M.J."/>
            <person name="He Y."/>
        </authorList>
    </citation>
    <scope>NUCLEOTIDE SEQUENCE [LARGE SCALE GENOMIC DNA]</scope>
    <source>
        <strain evidence="3">cv. XS01</strain>
    </source>
</reference>
<dbReference type="Proteomes" id="UP000250235">
    <property type="component" value="Unassembled WGS sequence"/>
</dbReference>
<dbReference type="OrthoDB" id="913731at2759"/>
<evidence type="ECO:0000259" key="1">
    <source>
        <dbReference type="Pfam" id="PF03732"/>
    </source>
</evidence>
<dbReference type="AlphaFoldDB" id="A0A2Z7CFL1"/>
<dbReference type="InterPro" id="IPR005162">
    <property type="entry name" value="Retrotrans_gag_dom"/>
</dbReference>
<dbReference type="Pfam" id="PF03732">
    <property type="entry name" value="Retrotrans_gag"/>
    <property type="match status" value="1"/>
</dbReference>
<evidence type="ECO:0000313" key="3">
    <source>
        <dbReference type="Proteomes" id="UP000250235"/>
    </source>
</evidence>
<organism evidence="2 3">
    <name type="scientific">Dorcoceras hygrometricum</name>
    <dbReference type="NCBI Taxonomy" id="472368"/>
    <lineage>
        <taxon>Eukaryota</taxon>
        <taxon>Viridiplantae</taxon>
        <taxon>Streptophyta</taxon>
        <taxon>Embryophyta</taxon>
        <taxon>Tracheophyta</taxon>
        <taxon>Spermatophyta</taxon>
        <taxon>Magnoliopsida</taxon>
        <taxon>eudicotyledons</taxon>
        <taxon>Gunneridae</taxon>
        <taxon>Pentapetalae</taxon>
        <taxon>asterids</taxon>
        <taxon>lamiids</taxon>
        <taxon>Lamiales</taxon>
        <taxon>Gesneriaceae</taxon>
        <taxon>Didymocarpoideae</taxon>
        <taxon>Trichosporeae</taxon>
        <taxon>Loxocarpinae</taxon>
        <taxon>Dorcoceras</taxon>
    </lineage>
</organism>
<proteinExistence type="predicted"/>
<evidence type="ECO:0000313" key="2">
    <source>
        <dbReference type="EMBL" id="KZV45841.1"/>
    </source>
</evidence>